<sequence length="306" mass="33678">MKRVLLVLLVLVLALAGAGVAWLYTPDIPRGELEAKYLRGPQDYVEVDGLRAHVRDDGQGPAIILVHGFASHLMTWDAWAKDLSRDHRVVRFDLPGHGLTGPDPQGYAMDRLPRFVVAVMDRLGIDKATVVGNSLGGYTAWRVAAEHPDRVEKLVLIAAGGFLREGYAYGDAPDLPFYAAVMTWATPPSLVRLTTARLYADPARLTDAAAETYSDMMRAPGVRRALLDRLDSFSVADPLPALRSIRAPTLLMWGAKDPMVPLADAEKFRQAIPDATLVTYQDAGHMPMEEIPERTLKDLRAFLGRD</sequence>
<dbReference type="Gene3D" id="3.40.50.1820">
    <property type="entry name" value="alpha/beta hydrolase"/>
    <property type="match status" value="1"/>
</dbReference>
<dbReference type="InterPro" id="IPR029058">
    <property type="entry name" value="AB_hydrolase_fold"/>
</dbReference>
<evidence type="ECO:0000259" key="2">
    <source>
        <dbReference type="Pfam" id="PF00561"/>
    </source>
</evidence>
<keyword evidence="4" id="KW-1185">Reference proteome</keyword>
<proteinExistence type="predicted"/>
<gene>
    <name evidence="3" type="ORF">HHL28_15200</name>
</gene>
<keyword evidence="1 3" id="KW-0378">Hydrolase</keyword>
<dbReference type="EMBL" id="CP051775">
    <property type="protein sequence ID" value="QJE74247.1"/>
    <property type="molecule type" value="Genomic_DNA"/>
</dbReference>
<dbReference type="SUPFAM" id="SSF53474">
    <property type="entry name" value="alpha/beta-Hydrolases"/>
    <property type="match status" value="1"/>
</dbReference>
<dbReference type="GO" id="GO:0016787">
    <property type="term" value="F:hydrolase activity"/>
    <property type="evidence" value="ECO:0007669"/>
    <property type="project" value="UniProtKB-KW"/>
</dbReference>
<dbReference type="PANTHER" id="PTHR43798:SF31">
    <property type="entry name" value="AB HYDROLASE SUPERFAMILY PROTEIN YCLE"/>
    <property type="match status" value="1"/>
</dbReference>
<reference evidence="3" key="1">
    <citation type="submission" date="2020-04" db="EMBL/GenBank/DDBJ databases">
        <title>A desert anoxygenic phototrophic bacterium fixes CO2 using RubisCO under aerobic conditions.</title>
        <authorList>
            <person name="Tang K."/>
        </authorList>
    </citation>
    <scope>NUCLEOTIDE SEQUENCE [LARGE SCALE GENOMIC DNA]</scope>
    <source>
        <strain evidence="3">MIMtkB3</strain>
    </source>
</reference>
<evidence type="ECO:0000313" key="4">
    <source>
        <dbReference type="Proteomes" id="UP000501891"/>
    </source>
</evidence>
<evidence type="ECO:0000256" key="1">
    <source>
        <dbReference type="ARBA" id="ARBA00022801"/>
    </source>
</evidence>
<dbReference type="KEGG" id="acru:HHL28_15200"/>
<dbReference type="PANTHER" id="PTHR43798">
    <property type="entry name" value="MONOACYLGLYCEROL LIPASE"/>
    <property type="match status" value="1"/>
</dbReference>
<dbReference type="InterPro" id="IPR050266">
    <property type="entry name" value="AB_hydrolase_sf"/>
</dbReference>
<protein>
    <submittedName>
        <fullName evidence="3">Alpha/beta fold hydrolase</fullName>
    </submittedName>
</protein>
<dbReference type="Proteomes" id="UP000501891">
    <property type="component" value="Chromosome"/>
</dbReference>
<dbReference type="Pfam" id="PF00561">
    <property type="entry name" value="Abhydrolase_1"/>
    <property type="match status" value="1"/>
</dbReference>
<accession>A0A858RA56</accession>
<dbReference type="PRINTS" id="PR00111">
    <property type="entry name" value="ABHYDROLASE"/>
</dbReference>
<organism evidence="3 4">
    <name type="scientific">Aerophototrophica crusticola</name>
    <dbReference type="NCBI Taxonomy" id="1709002"/>
    <lineage>
        <taxon>Bacteria</taxon>
        <taxon>Pseudomonadati</taxon>
        <taxon>Pseudomonadota</taxon>
        <taxon>Alphaproteobacteria</taxon>
        <taxon>Rhodospirillales</taxon>
        <taxon>Rhodospirillaceae</taxon>
        <taxon>Aerophototrophica</taxon>
    </lineage>
</organism>
<name>A0A858RA56_9PROT</name>
<feature type="domain" description="AB hydrolase-1" evidence="2">
    <location>
        <begin position="61"/>
        <end position="290"/>
    </location>
</feature>
<evidence type="ECO:0000313" key="3">
    <source>
        <dbReference type="EMBL" id="QJE74247.1"/>
    </source>
</evidence>
<dbReference type="GO" id="GO:0016020">
    <property type="term" value="C:membrane"/>
    <property type="evidence" value="ECO:0007669"/>
    <property type="project" value="TreeGrafter"/>
</dbReference>
<dbReference type="AlphaFoldDB" id="A0A858RA56"/>
<dbReference type="InterPro" id="IPR000073">
    <property type="entry name" value="AB_hydrolase_1"/>
</dbReference>